<comment type="caution">
    <text evidence="1">The sequence shown here is derived from an EMBL/GenBank/DDBJ whole genome shotgun (WGS) entry which is preliminary data.</text>
</comment>
<accession>A0A495JDA8</accession>
<protein>
    <submittedName>
        <fullName evidence="1">Uncharacterized protein</fullName>
    </submittedName>
</protein>
<reference evidence="1 2" key="1">
    <citation type="submission" date="2018-10" db="EMBL/GenBank/DDBJ databases">
        <title>Sequencing the genomes of 1000 actinobacteria strains.</title>
        <authorList>
            <person name="Klenk H.-P."/>
        </authorList>
    </citation>
    <scope>NUCLEOTIDE SEQUENCE [LARGE SCALE GENOMIC DNA]</scope>
    <source>
        <strain evidence="1 2">DSM 45175</strain>
    </source>
</reference>
<organism evidence="1 2">
    <name type="scientific">Micromonospora pisi</name>
    <dbReference type="NCBI Taxonomy" id="589240"/>
    <lineage>
        <taxon>Bacteria</taxon>
        <taxon>Bacillati</taxon>
        <taxon>Actinomycetota</taxon>
        <taxon>Actinomycetes</taxon>
        <taxon>Micromonosporales</taxon>
        <taxon>Micromonosporaceae</taxon>
        <taxon>Micromonospora</taxon>
    </lineage>
</organism>
<dbReference type="EMBL" id="RBKT01000001">
    <property type="protein sequence ID" value="RKR86823.1"/>
    <property type="molecule type" value="Genomic_DNA"/>
</dbReference>
<proteinExistence type="predicted"/>
<gene>
    <name evidence="1" type="ORF">BDK92_1091</name>
</gene>
<name>A0A495JDA8_9ACTN</name>
<evidence type="ECO:0000313" key="2">
    <source>
        <dbReference type="Proteomes" id="UP000277671"/>
    </source>
</evidence>
<keyword evidence="2" id="KW-1185">Reference proteome</keyword>
<dbReference type="SUPFAM" id="SSF54427">
    <property type="entry name" value="NTF2-like"/>
    <property type="match status" value="1"/>
</dbReference>
<dbReference type="Proteomes" id="UP000277671">
    <property type="component" value="Unassembled WGS sequence"/>
</dbReference>
<dbReference type="AlphaFoldDB" id="A0A495JDA8"/>
<evidence type="ECO:0000313" key="1">
    <source>
        <dbReference type="EMBL" id="RKR86823.1"/>
    </source>
</evidence>
<sequence>MTSTAPREIAERFYISMADGDAEALAELLHPAVTVAIRRAYAYAPALVRCRMHARPPIRRRR</sequence>
<dbReference type="InterPro" id="IPR032710">
    <property type="entry name" value="NTF2-like_dom_sf"/>
</dbReference>